<protein>
    <submittedName>
        <fullName evidence="2">Uncharacterized protein</fullName>
    </submittedName>
</protein>
<proteinExistence type="predicted"/>
<feature type="compositionally biased region" description="Basic and acidic residues" evidence="1">
    <location>
        <begin position="23"/>
        <end position="32"/>
    </location>
</feature>
<name>A0AAV2FG01_9ROSI</name>
<reference evidence="2 3" key="1">
    <citation type="submission" date="2024-04" db="EMBL/GenBank/DDBJ databases">
        <authorList>
            <person name="Fracassetti M."/>
        </authorList>
    </citation>
    <scope>NUCLEOTIDE SEQUENCE [LARGE SCALE GENOMIC DNA]</scope>
</reference>
<dbReference type="EMBL" id="OZ034819">
    <property type="protein sequence ID" value="CAL1396887.1"/>
    <property type="molecule type" value="Genomic_DNA"/>
</dbReference>
<sequence length="137" mass="14438">MLSKPTQPSNQTRPDQEVQQVEESPRRDERAVGRHNHGLLDLVLLLDGVNPVLALDVGAVGLLGEAVDGLSDVLPVLLAEVPAVELDVAVASGLDERRRGLLAPAVLADGERAGDDGAGICHVAHGLRVEGGRRRIN</sequence>
<dbReference type="Proteomes" id="UP001497516">
    <property type="component" value="Chromosome 6"/>
</dbReference>
<evidence type="ECO:0000256" key="1">
    <source>
        <dbReference type="SAM" id="MobiDB-lite"/>
    </source>
</evidence>
<evidence type="ECO:0000313" key="3">
    <source>
        <dbReference type="Proteomes" id="UP001497516"/>
    </source>
</evidence>
<feature type="compositionally biased region" description="Polar residues" evidence="1">
    <location>
        <begin position="1"/>
        <end position="22"/>
    </location>
</feature>
<keyword evidence="3" id="KW-1185">Reference proteome</keyword>
<accession>A0AAV2FG01</accession>
<dbReference type="AlphaFoldDB" id="A0AAV2FG01"/>
<evidence type="ECO:0000313" key="2">
    <source>
        <dbReference type="EMBL" id="CAL1396887.1"/>
    </source>
</evidence>
<organism evidence="2 3">
    <name type="scientific">Linum trigynum</name>
    <dbReference type="NCBI Taxonomy" id="586398"/>
    <lineage>
        <taxon>Eukaryota</taxon>
        <taxon>Viridiplantae</taxon>
        <taxon>Streptophyta</taxon>
        <taxon>Embryophyta</taxon>
        <taxon>Tracheophyta</taxon>
        <taxon>Spermatophyta</taxon>
        <taxon>Magnoliopsida</taxon>
        <taxon>eudicotyledons</taxon>
        <taxon>Gunneridae</taxon>
        <taxon>Pentapetalae</taxon>
        <taxon>rosids</taxon>
        <taxon>fabids</taxon>
        <taxon>Malpighiales</taxon>
        <taxon>Linaceae</taxon>
        <taxon>Linum</taxon>
    </lineage>
</organism>
<gene>
    <name evidence="2" type="ORF">LTRI10_LOCUS37228</name>
</gene>
<feature type="region of interest" description="Disordered" evidence="1">
    <location>
        <begin position="1"/>
        <end position="32"/>
    </location>
</feature>